<gene>
    <name evidence="2" type="primary">LOC107071313</name>
</gene>
<dbReference type="InterPro" id="IPR027905">
    <property type="entry name" value="CFAP95"/>
</dbReference>
<evidence type="ECO:0000313" key="1">
    <source>
        <dbReference type="Proteomes" id="UP000694924"/>
    </source>
</evidence>
<proteinExistence type="predicted"/>
<protein>
    <submittedName>
        <fullName evidence="2">Uncharacterized protein LOC107071313</fullName>
    </submittedName>
</protein>
<reference evidence="2" key="1">
    <citation type="submission" date="2025-08" db="UniProtKB">
        <authorList>
            <consortium name="RefSeq"/>
        </authorList>
    </citation>
    <scope>IDENTIFICATION</scope>
    <source>
        <tissue evidence="2">Whole body</tissue>
    </source>
</reference>
<dbReference type="GeneID" id="107071313"/>
<name>A0ABM1IZQ5_POLDO</name>
<keyword evidence="1" id="KW-1185">Reference proteome</keyword>
<accession>A0ABM1IZQ5</accession>
<evidence type="ECO:0000313" key="2">
    <source>
        <dbReference type="RefSeq" id="XP_015185692.1"/>
    </source>
</evidence>
<sequence length="171" mass="19842">MSTLAEPKDNTDIFPPKGNLQNSTYRRLGSLNEPIGVSETRAMLSQINFKDLYKSMQPHRSYLKMLSLARTKKLVTLNKRGEYEKDLKLEDIIYNPENMSCINYRTTTEIEYRAPYPMKSRPLPQTPPPKPWLLNRRTVGHTLEDLEKHDGVITFLDDNIEFRNCIAGPKK</sequence>
<dbReference type="RefSeq" id="XP_015185692.1">
    <property type="nucleotide sequence ID" value="XM_015330206.1"/>
</dbReference>
<dbReference type="Proteomes" id="UP000694924">
    <property type="component" value="Unplaced"/>
</dbReference>
<organism evidence="1 2">
    <name type="scientific">Polistes dominula</name>
    <name type="common">European paper wasp</name>
    <name type="synonym">Vespa dominula</name>
    <dbReference type="NCBI Taxonomy" id="743375"/>
    <lineage>
        <taxon>Eukaryota</taxon>
        <taxon>Metazoa</taxon>
        <taxon>Ecdysozoa</taxon>
        <taxon>Arthropoda</taxon>
        <taxon>Hexapoda</taxon>
        <taxon>Insecta</taxon>
        <taxon>Pterygota</taxon>
        <taxon>Neoptera</taxon>
        <taxon>Endopterygota</taxon>
        <taxon>Hymenoptera</taxon>
        <taxon>Apocrita</taxon>
        <taxon>Aculeata</taxon>
        <taxon>Vespoidea</taxon>
        <taxon>Vespidae</taxon>
        <taxon>Polistinae</taxon>
        <taxon>Polistini</taxon>
        <taxon>Polistes</taxon>
    </lineage>
</organism>
<dbReference type="Pfam" id="PF15139">
    <property type="entry name" value="CFAP95"/>
    <property type="match status" value="1"/>
</dbReference>